<feature type="domain" description="Type IV secretion system coupling protein TraD DNA-binding" evidence="2">
    <location>
        <begin position="26"/>
        <end position="340"/>
    </location>
</feature>
<dbReference type="CDD" id="cd01127">
    <property type="entry name" value="TrwB_TraG_TraD_VirD4"/>
    <property type="match status" value="1"/>
</dbReference>
<evidence type="ECO:0000256" key="1">
    <source>
        <dbReference type="SAM" id="MobiDB-lite"/>
    </source>
</evidence>
<dbReference type="Gene3D" id="3.40.50.300">
    <property type="entry name" value="P-loop containing nucleotide triphosphate hydrolases"/>
    <property type="match status" value="2"/>
</dbReference>
<gene>
    <name evidence="3" type="ORF">COV29_01005</name>
</gene>
<dbReference type="EMBL" id="PCXQ01000003">
    <property type="protein sequence ID" value="PJE51317.1"/>
    <property type="molecule type" value="Genomic_DNA"/>
</dbReference>
<feature type="compositionally biased region" description="Basic and acidic residues" evidence="1">
    <location>
        <begin position="439"/>
        <end position="448"/>
    </location>
</feature>
<feature type="compositionally biased region" description="Polar residues" evidence="1">
    <location>
        <begin position="461"/>
        <end position="491"/>
    </location>
</feature>
<evidence type="ECO:0000313" key="4">
    <source>
        <dbReference type="Proteomes" id="UP000228496"/>
    </source>
</evidence>
<accession>A0A2J0Q866</accession>
<dbReference type="AlphaFoldDB" id="A0A2J0Q866"/>
<dbReference type="Pfam" id="PF10412">
    <property type="entry name" value="TrwB_AAD_bind"/>
    <property type="match status" value="1"/>
</dbReference>
<comment type="caution">
    <text evidence="3">The sequence shown here is derived from an EMBL/GenBank/DDBJ whole genome shotgun (WGS) entry which is preliminary data.</text>
</comment>
<proteinExistence type="predicted"/>
<organism evidence="3 4">
    <name type="scientific">Candidatus Yanofskybacteria bacterium CG10_big_fil_rev_8_21_14_0_10_36_16</name>
    <dbReference type="NCBI Taxonomy" id="1975096"/>
    <lineage>
        <taxon>Bacteria</taxon>
        <taxon>Candidatus Yanofskyibacteriota</taxon>
    </lineage>
</organism>
<evidence type="ECO:0000313" key="3">
    <source>
        <dbReference type="EMBL" id="PJE51317.1"/>
    </source>
</evidence>
<dbReference type="PANTHER" id="PTHR30121:SF11">
    <property type="entry name" value="AAA+ ATPASE DOMAIN-CONTAINING PROTEIN"/>
    <property type="match status" value="1"/>
</dbReference>
<dbReference type="Proteomes" id="UP000228496">
    <property type="component" value="Unassembled WGS sequence"/>
</dbReference>
<dbReference type="PANTHER" id="PTHR30121">
    <property type="entry name" value="UNCHARACTERIZED PROTEIN YJGR-RELATED"/>
    <property type="match status" value="1"/>
</dbReference>
<dbReference type="SUPFAM" id="SSF52540">
    <property type="entry name" value="P-loop containing nucleoside triphosphate hydrolases"/>
    <property type="match status" value="1"/>
</dbReference>
<dbReference type="InterPro" id="IPR027417">
    <property type="entry name" value="P-loop_NTPase"/>
</dbReference>
<dbReference type="InterPro" id="IPR051162">
    <property type="entry name" value="T4SS_component"/>
</dbReference>
<protein>
    <recommendedName>
        <fullName evidence="2">Type IV secretion system coupling protein TraD DNA-binding domain-containing protein</fullName>
    </recommendedName>
</protein>
<reference evidence="3 4" key="1">
    <citation type="submission" date="2017-09" db="EMBL/GenBank/DDBJ databases">
        <title>Depth-based differentiation of microbial function through sediment-hosted aquifers and enrichment of novel symbionts in the deep terrestrial subsurface.</title>
        <authorList>
            <person name="Probst A.J."/>
            <person name="Ladd B."/>
            <person name="Jarett J.K."/>
            <person name="Geller-Mcgrath D.E."/>
            <person name="Sieber C.M."/>
            <person name="Emerson J.B."/>
            <person name="Anantharaman K."/>
            <person name="Thomas B.C."/>
            <person name="Malmstrom R."/>
            <person name="Stieglmeier M."/>
            <person name="Klingl A."/>
            <person name="Woyke T."/>
            <person name="Ryan C.M."/>
            <person name="Banfield J.F."/>
        </authorList>
    </citation>
    <scope>NUCLEOTIDE SEQUENCE [LARGE SCALE GENOMIC DNA]</scope>
    <source>
        <strain evidence="3">CG10_big_fil_rev_8_21_14_0_10_36_16</strain>
    </source>
</reference>
<evidence type="ECO:0000259" key="2">
    <source>
        <dbReference type="Pfam" id="PF10412"/>
    </source>
</evidence>
<dbReference type="InterPro" id="IPR019476">
    <property type="entry name" value="T4SS_TraD_DNA-bd"/>
</dbReference>
<name>A0A2J0Q866_9BACT</name>
<sequence length="538" mass="61265">MNNPNPIVEFAESNFRNRKLRFGIKQDDRRRHMYVIGKTGMGKTELLKNIAIQDIQDGRGLAFVDPHGDPVEELLDYIPKERIKDVVYINPFDLDYPIAFNVMERVKFEDRHLVADGLLSVFKKIWVDAWSARMEYILSNTILALLESPDSTLLGINRMMADKEYRKQVIENVTDPVVRAFWTQEFAKYTDRLASEATAAIQNKVGQFVSSPIIRNMVGQAHSNLDMRKMMDERKIILVNISKGRIGEDASRLLGALIITKLQLAAMSRVDIPEPERQDFTLVVDEFQNFATASFANILSEARKYHLNLIIAHQYVAQMEESVRDAVFGNVGTIITFRVGAEDAELLEKELFPEFVANDVVNLAKYNIYLKLMIDGVASRAFSATTIPPLPKQETNFREEIISNSREQFGTPEEEIRKKIAEWYGPLPQTESGGGSQQRFERRPDKNRTSFNDGGGRQRNYDQPQKTFKPQSDNFQQKSHGQGESNTNSRGVSLDSAFGKGAVDFRGRKIDLSKEKQKKKVKVDIKGLRDVLKQTMGE</sequence>
<feature type="region of interest" description="Disordered" evidence="1">
    <location>
        <begin position="425"/>
        <end position="507"/>
    </location>
</feature>